<name>A0A4R7C966_9HYPH</name>
<sequence>MRFVVISGLAACLVLAAAIPAVAADLREPPIGAYGYPQPSRYGQIWDEQDYGPARRHPRRPPTRVMGGPGYVGSDYGLGKPAFSGVGPRPDWGRSSID</sequence>
<keyword evidence="4" id="KW-1185">Reference proteome</keyword>
<keyword evidence="2" id="KW-0732">Signal</keyword>
<gene>
    <name evidence="3" type="ORF">EV668_2243</name>
</gene>
<accession>A0A4R7C966</accession>
<dbReference type="Proteomes" id="UP000295122">
    <property type="component" value="Unassembled WGS sequence"/>
</dbReference>
<evidence type="ECO:0008006" key="5">
    <source>
        <dbReference type="Google" id="ProtNLM"/>
    </source>
</evidence>
<evidence type="ECO:0000313" key="3">
    <source>
        <dbReference type="EMBL" id="TDR94951.1"/>
    </source>
</evidence>
<dbReference type="RefSeq" id="WP_133769802.1">
    <property type="nucleotide sequence ID" value="NZ_SNZR01000011.1"/>
</dbReference>
<evidence type="ECO:0000256" key="2">
    <source>
        <dbReference type="SAM" id="SignalP"/>
    </source>
</evidence>
<comment type="caution">
    <text evidence="3">The sequence shown here is derived from an EMBL/GenBank/DDBJ whole genome shotgun (WGS) entry which is preliminary data.</text>
</comment>
<dbReference type="EMBL" id="SNZR01000011">
    <property type="protein sequence ID" value="TDR94951.1"/>
    <property type="molecule type" value="Genomic_DNA"/>
</dbReference>
<evidence type="ECO:0000256" key="1">
    <source>
        <dbReference type="SAM" id="MobiDB-lite"/>
    </source>
</evidence>
<proteinExistence type="predicted"/>
<dbReference type="AlphaFoldDB" id="A0A4R7C966"/>
<organism evidence="3 4">
    <name type="scientific">Enterovirga rhinocerotis</name>
    <dbReference type="NCBI Taxonomy" id="1339210"/>
    <lineage>
        <taxon>Bacteria</taxon>
        <taxon>Pseudomonadati</taxon>
        <taxon>Pseudomonadota</taxon>
        <taxon>Alphaproteobacteria</taxon>
        <taxon>Hyphomicrobiales</taxon>
        <taxon>Methylobacteriaceae</taxon>
        <taxon>Enterovirga</taxon>
    </lineage>
</organism>
<evidence type="ECO:0000313" key="4">
    <source>
        <dbReference type="Proteomes" id="UP000295122"/>
    </source>
</evidence>
<feature type="region of interest" description="Disordered" evidence="1">
    <location>
        <begin position="51"/>
        <end position="70"/>
    </location>
</feature>
<protein>
    <recommendedName>
        <fullName evidence="5">PXPV repeat-containing protein</fullName>
    </recommendedName>
</protein>
<reference evidence="3 4" key="1">
    <citation type="submission" date="2019-03" db="EMBL/GenBank/DDBJ databases">
        <title>Genomic Encyclopedia of Type Strains, Phase IV (KMG-IV): sequencing the most valuable type-strain genomes for metagenomic binning, comparative biology and taxonomic classification.</title>
        <authorList>
            <person name="Goeker M."/>
        </authorList>
    </citation>
    <scope>NUCLEOTIDE SEQUENCE [LARGE SCALE GENOMIC DNA]</scope>
    <source>
        <strain evidence="3 4">DSM 25903</strain>
    </source>
</reference>
<feature type="signal peptide" evidence="2">
    <location>
        <begin position="1"/>
        <end position="23"/>
    </location>
</feature>
<feature type="chain" id="PRO_5020694834" description="PXPV repeat-containing protein" evidence="2">
    <location>
        <begin position="24"/>
        <end position="98"/>
    </location>
</feature>